<feature type="region of interest" description="Disordered" evidence="1">
    <location>
        <begin position="587"/>
        <end position="614"/>
    </location>
</feature>
<name>A0ABR4IR18_9EURO</name>
<accession>A0ABR4IR18</accession>
<feature type="compositionally biased region" description="Polar residues" evidence="1">
    <location>
        <begin position="594"/>
        <end position="614"/>
    </location>
</feature>
<sequence>MNPYTPAFVPGFARQQSQNRAVSQSSNTTTTTQTSPIDPCPADFHSLAPMQAINTTTRIPPRSHGRVQSQPILIPQLPYKSHQTEIISPRYQRTNPSLLRQLNDLAIQDTSESAQVIAEYRQNGDMVTDPSKMPIGSLVDLKKPPNWGVVKISNIPYSITKQEVFQFLGRQAHLITPGNGCAIHIIMERSTAKTMDCYAEFQTPGDAKDAVIRINRIYETGRAPRLGNRHVDVELTDQNELLKDLFPRTKCIVWRNGMPHLAENNDPYCSGFSGFFTSEEIILAIRHAEIPHRSPFCDKCPQRTYESTVSTLHKFPWYAPALYTVHDRNQLFELANRHIQSLVSRIKRVNTVGLDQKLLNDLLQAGLKCPAFNERQKYTLCIHSEISSEIIKFSEIGKWFPFDTLVRMPNFHDEIHMYFVSLISQGSEQKLEELGLRNMYPMDHPTLRSPYGRIWYEWPQSVSGNIYWKTAVNHEMYILSSLVFRGRNNEDMDNTLGLRRVSGESSFSVTPASRPLMRLSPPQIERRHAHAELSSRVGADYYDAHVIHSHRTSDAASISGGVSLNNNSGSPWNQKLLLYPPVRARPAHPHHRITQSSPMCLPSPTTNPWGESQE</sequence>
<comment type="caution">
    <text evidence="2">The sequence shown here is derived from an EMBL/GenBank/DDBJ whole genome shotgun (WGS) entry which is preliminary data.</text>
</comment>
<keyword evidence="3" id="KW-1185">Reference proteome</keyword>
<dbReference type="EMBL" id="JBFXLS010000013">
    <property type="protein sequence ID" value="KAL2830226.1"/>
    <property type="molecule type" value="Genomic_DNA"/>
</dbReference>
<gene>
    <name evidence="2" type="ORF">BDW59DRAFT_177991</name>
</gene>
<feature type="region of interest" description="Disordered" evidence="1">
    <location>
        <begin position="1"/>
        <end position="44"/>
    </location>
</feature>
<dbReference type="InterPro" id="IPR035979">
    <property type="entry name" value="RBD_domain_sf"/>
</dbReference>
<organism evidence="2 3">
    <name type="scientific">Aspergillus cavernicola</name>
    <dbReference type="NCBI Taxonomy" id="176166"/>
    <lineage>
        <taxon>Eukaryota</taxon>
        <taxon>Fungi</taxon>
        <taxon>Dikarya</taxon>
        <taxon>Ascomycota</taxon>
        <taxon>Pezizomycotina</taxon>
        <taxon>Eurotiomycetes</taxon>
        <taxon>Eurotiomycetidae</taxon>
        <taxon>Eurotiales</taxon>
        <taxon>Aspergillaceae</taxon>
        <taxon>Aspergillus</taxon>
        <taxon>Aspergillus subgen. Nidulantes</taxon>
    </lineage>
</organism>
<reference evidence="2 3" key="1">
    <citation type="submission" date="2024-07" db="EMBL/GenBank/DDBJ databases">
        <title>Section-level genome sequencing and comparative genomics of Aspergillus sections Usti and Cavernicolus.</title>
        <authorList>
            <consortium name="Lawrence Berkeley National Laboratory"/>
            <person name="Nybo J.L."/>
            <person name="Vesth T.C."/>
            <person name="Theobald S."/>
            <person name="Frisvad J.C."/>
            <person name="Larsen T.O."/>
            <person name="Kjaerboelling I."/>
            <person name="Rothschild-Mancinelli K."/>
            <person name="Lyhne E.K."/>
            <person name="Kogle M.E."/>
            <person name="Barry K."/>
            <person name="Clum A."/>
            <person name="Na H."/>
            <person name="Ledsgaard L."/>
            <person name="Lin J."/>
            <person name="Lipzen A."/>
            <person name="Kuo A."/>
            <person name="Riley R."/>
            <person name="Mondo S."/>
            <person name="LaButti K."/>
            <person name="Haridas S."/>
            <person name="Pangalinan J."/>
            <person name="Salamov A.A."/>
            <person name="Simmons B.A."/>
            <person name="Magnuson J.K."/>
            <person name="Chen J."/>
            <person name="Drula E."/>
            <person name="Henrissat B."/>
            <person name="Wiebenga A."/>
            <person name="Lubbers R.J."/>
            <person name="Gomes A.C."/>
            <person name="Makela M.R."/>
            <person name="Stajich J."/>
            <person name="Grigoriev I.V."/>
            <person name="Mortensen U.H."/>
            <person name="De vries R.P."/>
            <person name="Baker S.E."/>
            <person name="Andersen M.R."/>
        </authorList>
    </citation>
    <scope>NUCLEOTIDE SEQUENCE [LARGE SCALE GENOMIC DNA]</scope>
    <source>
        <strain evidence="2 3">CBS 600.67</strain>
    </source>
</reference>
<dbReference type="SUPFAM" id="SSF54928">
    <property type="entry name" value="RNA-binding domain, RBD"/>
    <property type="match status" value="1"/>
</dbReference>
<proteinExistence type="predicted"/>
<protein>
    <recommendedName>
        <fullName evidence="4">RRM domain-containing protein</fullName>
    </recommendedName>
</protein>
<dbReference type="Gene3D" id="3.30.70.330">
    <property type="match status" value="1"/>
</dbReference>
<evidence type="ECO:0000256" key="1">
    <source>
        <dbReference type="SAM" id="MobiDB-lite"/>
    </source>
</evidence>
<evidence type="ECO:0000313" key="3">
    <source>
        <dbReference type="Proteomes" id="UP001610335"/>
    </source>
</evidence>
<dbReference type="Proteomes" id="UP001610335">
    <property type="component" value="Unassembled WGS sequence"/>
</dbReference>
<evidence type="ECO:0008006" key="4">
    <source>
        <dbReference type="Google" id="ProtNLM"/>
    </source>
</evidence>
<feature type="compositionally biased region" description="Low complexity" evidence="1">
    <location>
        <begin position="23"/>
        <end position="35"/>
    </location>
</feature>
<dbReference type="InterPro" id="IPR012677">
    <property type="entry name" value="Nucleotide-bd_a/b_plait_sf"/>
</dbReference>
<evidence type="ECO:0000313" key="2">
    <source>
        <dbReference type="EMBL" id="KAL2830226.1"/>
    </source>
</evidence>